<evidence type="ECO:0000313" key="4">
    <source>
        <dbReference type="Proteomes" id="UP000216998"/>
    </source>
</evidence>
<keyword evidence="2" id="KW-0964">Secreted</keyword>
<accession>A0A255YRH0</accession>
<dbReference type="PANTHER" id="PTHR38340">
    <property type="entry name" value="S-LAYER PROTEIN"/>
    <property type="match status" value="1"/>
</dbReference>
<dbReference type="GO" id="GO:0005509">
    <property type="term" value="F:calcium ion binding"/>
    <property type="evidence" value="ECO:0007669"/>
    <property type="project" value="InterPro"/>
</dbReference>
<comment type="subcellular location">
    <subcellularLocation>
        <location evidence="1">Secreted</location>
    </subcellularLocation>
</comment>
<dbReference type="GO" id="GO:0005576">
    <property type="term" value="C:extracellular region"/>
    <property type="evidence" value="ECO:0007669"/>
    <property type="project" value="UniProtKB-SubCell"/>
</dbReference>
<dbReference type="SUPFAM" id="SSF51120">
    <property type="entry name" value="beta-Roll"/>
    <property type="match status" value="4"/>
</dbReference>
<evidence type="ECO:0000256" key="2">
    <source>
        <dbReference type="ARBA" id="ARBA00022525"/>
    </source>
</evidence>
<reference evidence="3 4" key="1">
    <citation type="submission" date="2017-07" db="EMBL/GenBank/DDBJ databases">
        <title>Niveispirillum cyanobacteriorum sp. nov., isolated from cyanobacterial aggregates in a eutrophic lake.</title>
        <authorList>
            <person name="Cai H."/>
        </authorList>
    </citation>
    <scope>NUCLEOTIDE SEQUENCE [LARGE SCALE GENOMIC DNA]</scope>
    <source>
        <strain evidence="4">TH1-14</strain>
    </source>
</reference>
<dbReference type="Pfam" id="PF00353">
    <property type="entry name" value="HemolysinCabind"/>
    <property type="match status" value="4"/>
</dbReference>
<dbReference type="OrthoDB" id="7315305at2"/>
<comment type="caution">
    <text evidence="3">The sequence shown here is derived from an EMBL/GenBank/DDBJ whole genome shotgun (WGS) entry which is preliminary data.</text>
</comment>
<sequence>MAAWQDSMVRTGAQAGRLNATEIVSIARANLGLVVGETASLDFVREVNNIAEGVNASFHIPESGTASHVLSAIRHELLAPRAVGDNWLIAGAYAGSVGTDWMGSVRAGDQVRLNWTPATDTAPRTLTFIVSAGDRTGESVTRIDTTGRNGAVAETILTPTGFLATSPTELIVYRLRTEFDTRSGTIANDTLAATAGSNGALLDGGSGNDNLTGGDHADLLIGGLGNDTLQGGAGSDMLRGGIGNDVLIGGAGSDNYEIDSINDRVVEEADAGTDSIFTMVNYTLPAHVENLVIVSVASLTGTGNALNNILMGHNGNDSLNGAAGNDTLDGGLGNDLLNGGAGVDQMIGGMGNDIYVVDDVGDSVVEGLAAGTDEVRTTLATYRLGANLEALTFTGSGNFSGSGNALGNRLTGGAGADTLDGGAGNDTLIGGAGDDTYIIDSTTDLITENANGGIDTVRTGLARYAMSQEVEHLVFTGTGHFTATGNAKANSIIGGEGDDRLNGGNGNDTLIAGAGNDTIVGSVGVDDLTGGSGLDLFQFVTTIEARAAGTLTAAGIDRIRDLDLGGAGGDFVDRIDLPVTLRAVVEGVTALTGTSLSAAVNLAFAANGPLSKTATAGIFSFGEARYLIVSGLTPGASLGVDDLILDITGYTGTLDIGDLI</sequence>
<dbReference type="RefSeq" id="WP_094458541.1">
    <property type="nucleotide sequence ID" value="NZ_NOXU01000032.1"/>
</dbReference>
<dbReference type="InterPro" id="IPR001343">
    <property type="entry name" value="Hemolysn_Ca-bd"/>
</dbReference>
<gene>
    <name evidence="3" type="ORF">CHU95_21900</name>
</gene>
<dbReference type="Proteomes" id="UP000216998">
    <property type="component" value="Unassembled WGS sequence"/>
</dbReference>
<dbReference type="PRINTS" id="PR00313">
    <property type="entry name" value="CABNDNGRPT"/>
</dbReference>
<keyword evidence="4" id="KW-1185">Reference proteome</keyword>
<dbReference type="PANTHER" id="PTHR38340:SF1">
    <property type="entry name" value="S-LAYER PROTEIN"/>
    <property type="match status" value="1"/>
</dbReference>
<dbReference type="InterPro" id="IPR011049">
    <property type="entry name" value="Serralysin-like_metalloprot_C"/>
</dbReference>
<dbReference type="Gene3D" id="2.150.10.10">
    <property type="entry name" value="Serralysin-like metalloprotease, C-terminal"/>
    <property type="match status" value="5"/>
</dbReference>
<evidence type="ECO:0008006" key="5">
    <source>
        <dbReference type="Google" id="ProtNLM"/>
    </source>
</evidence>
<evidence type="ECO:0000256" key="1">
    <source>
        <dbReference type="ARBA" id="ARBA00004613"/>
    </source>
</evidence>
<dbReference type="InterPro" id="IPR050557">
    <property type="entry name" value="RTX_toxin/Mannuronan_C5-epim"/>
</dbReference>
<name>A0A255YRH0_9PROT</name>
<dbReference type="EMBL" id="NOXU01000032">
    <property type="protein sequence ID" value="OYQ31781.1"/>
    <property type="molecule type" value="Genomic_DNA"/>
</dbReference>
<proteinExistence type="predicted"/>
<dbReference type="AlphaFoldDB" id="A0A255YRH0"/>
<dbReference type="PROSITE" id="PS00330">
    <property type="entry name" value="HEMOLYSIN_CALCIUM"/>
    <property type="match status" value="7"/>
</dbReference>
<organism evidence="3 4">
    <name type="scientific">Niveispirillum lacus</name>
    <dbReference type="NCBI Taxonomy" id="1981099"/>
    <lineage>
        <taxon>Bacteria</taxon>
        <taxon>Pseudomonadati</taxon>
        <taxon>Pseudomonadota</taxon>
        <taxon>Alphaproteobacteria</taxon>
        <taxon>Rhodospirillales</taxon>
        <taxon>Azospirillaceae</taxon>
        <taxon>Niveispirillum</taxon>
    </lineage>
</organism>
<protein>
    <recommendedName>
        <fullName evidence="5">Peptidase M10 serralysin C-terminal domain-containing protein</fullName>
    </recommendedName>
</protein>
<evidence type="ECO:0000313" key="3">
    <source>
        <dbReference type="EMBL" id="OYQ31781.1"/>
    </source>
</evidence>
<dbReference type="InterPro" id="IPR018511">
    <property type="entry name" value="Hemolysin-typ_Ca-bd_CS"/>
</dbReference>